<sequence length="101" mass="11592">MFKMIKIIVLYLIFSSVALASHPGFWRPYNPYYPPVLPIVPPQLGYVMPPPVHGYPGVMPYYNYGYGNYYGGFQPRFRPGHHFYRGGWGGGFHGHRGHHGH</sequence>
<dbReference type="EMBL" id="AYLO01000145">
    <property type="protein sequence ID" value="ESS67727.1"/>
    <property type="molecule type" value="Genomic_DNA"/>
</dbReference>
<feature type="chain" id="PRO_5004733315" evidence="1">
    <location>
        <begin position="21"/>
        <end position="101"/>
    </location>
</feature>
<keyword evidence="3" id="KW-1185">Reference proteome</keyword>
<name>V5BNI8_9GAMM</name>
<keyword evidence="1" id="KW-0732">Signal</keyword>
<feature type="signal peptide" evidence="1">
    <location>
        <begin position="1"/>
        <end position="20"/>
    </location>
</feature>
<evidence type="ECO:0000313" key="2">
    <source>
        <dbReference type="EMBL" id="ESS67727.1"/>
    </source>
</evidence>
<reference evidence="2 3" key="1">
    <citation type="journal article" date="2013" name="Genome Announc.">
        <title>Draft Genome Sequence of the Methanotrophic Gammaproteobacterium Methyloglobulus morosus DSM 22980 Strain KoM1.</title>
        <authorList>
            <person name="Poehlein A."/>
            <person name="Deutzmann J.S."/>
            <person name="Daniel R."/>
            <person name="Simeonova D.D."/>
        </authorList>
    </citation>
    <scope>NUCLEOTIDE SEQUENCE [LARGE SCALE GENOMIC DNA]</scope>
    <source>
        <strain evidence="2 3">KoM1</strain>
    </source>
</reference>
<dbReference type="Proteomes" id="UP000017842">
    <property type="component" value="Unassembled WGS sequence"/>
</dbReference>
<comment type="caution">
    <text evidence="2">The sequence shown here is derived from an EMBL/GenBank/DDBJ whole genome shotgun (WGS) entry which is preliminary data.</text>
</comment>
<organism evidence="2 3">
    <name type="scientific">Methyloglobulus morosus KoM1</name>
    <dbReference type="NCBI Taxonomy" id="1116472"/>
    <lineage>
        <taxon>Bacteria</taxon>
        <taxon>Pseudomonadati</taxon>
        <taxon>Pseudomonadota</taxon>
        <taxon>Gammaproteobacteria</taxon>
        <taxon>Methylococcales</taxon>
        <taxon>Methylococcaceae</taxon>
        <taxon>Methyloglobulus</taxon>
    </lineage>
</organism>
<accession>V5BNI8</accession>
<dbReference type="AlphaFoldDB" id="V5BNI8"/>
<evidence type="ECO:0000256" key="1">
    <source>
        <dbReference type="SAM" id="SignalP"/>
    </source>
</evidence>
<evidence type="ECO:0000313" key="3">
    <source>
        <dbReference type="Proteomes" id="UP000017842"/>
    </source>
</evidence>
<protein>
    <submittedName>
        <fullName evidence="2">Uncharacterized protein</fullName>
    </submittedName>
</protein>
<gene>
    <name evidence="2" type="ORF">MGMO_159c00040</name>
</gene>
<proteinExistence type="predicted"/>